<reference evidence="2" key="1">
    <citation type="submission" date="2023-03" db="UniProtKB">
        <authorList>
            <consortium name="EnsemblPlants"/>
        </authorList>
    </citation>
    <scope>IDENTIFICATION</scope>
</reference>
<dbReference type="RefSeq" id="XP_008458021.1">
    <property type="nucleotide sequence ID" value="XM_008459799.2"/>
</dbReference>
<sequence>MCPLSTVNASPQKPESPRHFQRPLGNKFRNTFNRHRYTKQYDNTNLELQIAMEKTLQKLTTIHLFCPSLSTFAPFLASRDHYIDIGSIAAIFGLDPSSLKLNGRFLSRGRDLISSVTWNSLLSFFSTKRLPIGSSHNDALLVDGKLSKIGAKRVHGSQEFVSGDRYEADEEHDDVNAGRIKPESNLVKNKKMKFMDFGTKHMDSPSSKFSPNGCKRKQQTEEVILLKKLKLNETKSGFDELSDGGVSDTANVAQRTAYSCSVNSNMKRMREEETLVSALCKRSR</sequence>
<dbReference type="InParanoid" id="A0A1S3C6U5"/>
<reference evidence="4" key="2">
    <citation type="submission" date="2025-04" db="UniProtKB">
        <authorList>
            <consortium name="RefSeq"/>
        </authorList>
    </citation>
    <scope>IDENTIFICATION</scope>
</reference>
<accession>A0A1S3C6U5</accession>
<feature type="region of interest" description="Disordered" evidence="1">
    <location>
        <begin position="1"/>
        <end position="25"/>
    </location>
</feature>
<keyword evidence="3" id="KW-1185">Reference proteome</keyword>
<proteinExistence type="predicted"/>
<dbReference type="Proteomes" id="UP001652600">
    <property type="component" value="Chromosome 1"/>
</dbReference>
<dbReference type="PANTHER" id="PTHR39104:SF1">
    <property type="entry name" value="AMINO ACID-LIGASE"/>
    <property type="match status" value="1"/>
</dbReference>
<name>A0A1S3C6U5_CUCME</name>
<evidence type="ECO:0000313" key="2">
    <source>
        <dbReference type="EnsemblPlants" id="MELO3C021053.2.1"/>
    </source>
</evidence>
<organism evidence="3 4">
    <name type="scientific">Cucumis melo</name>
    <name type="common">Muskmelon</name>
    <dbReference type="NCBI Taxonomy" id="3656"/>
    <lineage>
        <taxon>Eukaryota</taxon>
        <taxon>Viridiplantae</taxon>
        <taxon>Streptophyta</taxon>
        <taxon>Embryophyta</taxon>
        <taxon>Tracheophyta</taxon>
        <taxon>Spermatophyta</taxon>
        <taxon>Magnoliopsida</taxon>
        <taxon>eudicotyledons</taxon>
        <taxon>Gunneridae</taxon>
        <taxon>Pentapetalae</taxon>
        <taxon>rosids</taxon>
        <taxon>fabids</taxon>
        <taxon>Cucurbitales</taxon>
        <taxon>Cucurbitaceae</taxon>
        <taxon>Benincaseae</taxon>
        <taxon>Cucumis</taxon>
    </lineage>
</organism>
<dbReference type="PANTHER" id="PTHR39104">
    <property type="entry name" value="AMINO ACID-LIGASE"/>
    <property type="match status" value="1"/>
</dbReference>
<dbReference type="Gramene" id="MELO3C021053.2.1">
    <property type="protein sequence ID" value="MELO3C021053.2.1"/>
    <property type="gene ID" value="MELO3C021053.2"/>
</dbReference>
<dbReference type="eggNOG" id="ENOG502RZ9U">
    <property type="taxonomic scope" value="Eukaryota"/>
</dbReference>
<evidence type="ECO:0000313" key="3">
    <source>
        <dbReference type="Proteomes" id="UP001652600"/>
    </source>
</evidence>
<dbReference type="KEGG" id="cmo:103497564"/>
<gene>
    <name evidence="4" type="primary">LOC103497564</name>
    <name evidence="2" type="synonym">103497564</name>
</gene>
<dbReference type="OrthoDB" id="751983at2759"/>
<protein>
    <submittedName>
        <fullName evidence="4">Uncharacterized protein LOC103497564</fullName>
    </submittedName>
</protein>
<reference evidence="3" key="3">
    <citation type="submission" date="2025-05" db="UniProtKB">
        <authorList>
            <consortium name="RefSeq"/>
        </authorList>
    </citation>
    <scope>NUCLEOTIDE SEQUENCE [LARGE SCALE GENOMIC DNA]</scope>
</reference>
<evidence type="ECO:0000256" key="1">
    <source>
        <dbReference type="SAM" id="MobiDB-lite"/>
    </source>
</evidence>
<feature type="compositionally biased region" description="Polar residues" evidence="1">
    <location>
        <begin position="1"/>
        <end position="13"/>
    </location>
</feature>
<dbReference type="EnsemblPlants" id="MELO3C021053.2.1">
    <property type="protein sequence ID" value="MELO3C021053.2.1"/>
    <property type="gene ID" value="MELO3C021053.2"/>
</dbReference>
<dbReference type="GeneID" id="103497564"/>
<evidence type="ECO:0000313" key="4">
    <source>
        <dbReference type="RefSeq" id="XP_008458021.1"/>
    </source>
</evidence>
<dbReference type="AlphaFoldDB" id="A0A1S3C6U5"/>